<feature type="region of interest" description="Disordered" evidence="1">
    <location>
        <begin position="15"/>
        <end position="40"/>
    </location>
</feature>
<organism evidence="3 4">
    <name type="scientific">Altererythrobacter ishigakiensis</name>
    <dbReference type="NCBI Taxonomy" id="476157"/>
    <lineage>
        <taxon>Bacteria</taxon>
        <taxon>Pseudomonadati</taxon>
        <taxon>Pseudomonadota</taxon>
        <taxon>Alphaproteobacteria</taxon>
        <taxon>Sphingomonadales</taxon>
        <taxon>Erythrobacteraceae</taxon>
        <taxon>Altererythrobacter</taxon>
    </lineage>
</organism>
<dbReference type="InterPro" id="IPR045599">
    <property type="entry name" value="DUF6456"/>
</dbReference>
<protein>
    <recommendedName>
        <fullName evidence="2">DUF6456 domain-containing protein</fullName>
    </recommendedName>
</protein>
<reference evidence="3 4" key="1">
    <citation type="submission" date="2019-07" db="EMBL/GenBank/DDBJ databases">
        <title>Genomic Encyclopedia of Archaeal and Bacterial Type Strains, Phase II (KMG-II): from individual species to whole genera.</title>
        <authorList>
            <person name="Goeker M."/>
        </authorList>
    </citation>
    <scope>NUCLEOTIDE SEQUENCE [LARGE SCALE GENOMIC DNA]</scope>
    <source>
        <strain evidence="3 4">ATCC BAA-2084</strain>
    </source>
</reference>
<dbReference type="Pfam" id="PF20057">
    <property type="entry name" value="DUF6456"/>
    <property type="match status" value="1"/>
</dbReference>
<feature type="domain" description="DUF6456" evidence="2">
    <location>
        <begin position="45"/>
        <end position="169"/>
    </location>
</feature>
<accession>A0A562UVQ3</accession>
<sequence>MQRCKCAPRFINRRQHNAAATGGERTDRRGPDQGSGARGKRRTITVNLAESPLSWLHSRGHVDDRLFDAGERLRDDFERAQLGPNVTMRWEPVRVKSTGGQGLSTNERQIAAKDRFDGALREAGKGLQDILWRVVCAGEGLPEAEKQLGWPARSGKLVLKLALDRVADFCRIR</sequence>
<evidence type="ECO:0000313" key="4">
    <source>
        <dbReference type="Proteomes" id="UP000320547"/>
    </source>
</evidence>
<dbReference type="STRING" id="476157.GCA_001663155_02001"/>
<evidence type="ECO:0000259" key="2">
    <source>
        <dbReference type="Pfam" id="PF20057"/>
    </source>
</evidence>
<keyword evidence="4" id="KW-1185">Reference proteome</keyword>
<dbReference type="EMBL" id="VLLK01000001">
    <property type="protein sequence ID" value="TWJ09709.1"/>
    <property type="molecule type" value="Genomic_DNA"/>
</dbReference>
<dbReference type="AlphaFoldDB" id="A0A562UVQ3"/>
<gene>
    <name evidence="3" type="ORF">JN10_1351</name>
</gene>
<comment type="caution">
    <text evidence="3">The sequence shown here is derived from an EMBL/GenBank/DDBJ whole genome shotgun (WGS) entry which is preliminary data.</text>
</comment>
<evidence type="ECO:0000313" key="3">
    <source>
        <dbReference type="EMBL" id="TWJ09709.1"/>
    </source>
</evidence>
<dbReference type="Proteomes" id="UP000320547">
    <property type="component" value="Unassembled WGS sequence"/>
</dbReference>
<evidence type="ECO:0000256" key="1">
    <source>
        <dbReference type="SAM" id="MobiDB-lite"/>
    </source>
</evidence>
<name>A0A562UVQ3_9SPHN</name>
<proteinExistence type="predicted"/>